<dbReference type="RefSeq" id="WP_101333676.1">
    <property type="nucleotide sequence ID" value="NZ_PJNI01000002.1"/>
</dbReference>
<protein>
    <recommendedName>
        <fullName evidence="4">Outer membrane protein beta-barrel domain-containing protein</fullName>
    </recommendedName>
</protein>
<feature type="signal peptide" evidence="1">
    <location>
        <begin position="1"/>
        <end position="22"/>
    </location>
</feature>
<gene>
    <name evidence="2" type="ORF">CW751_03810</name>
</gene>
<sequence>MKRIILTGCLAVSALFASNVNAQTYAEVEKATDATPFSIETVVTTGQTGINWNAPALRGRYFVNDNIAVRLQLGLGDGSGNPMTEKNRYYEFNDGTKGGEGLETIKRSALNIQIGGEYHFLGTQKLDPYASFGVNISNGSQKTTWDKFDGSTYNVAYESVQEGGYFGIGAQLGLGMDFYFVENVYLGVELGVGIHSFTHDDSVGETTVTMGGTQTTMVSETAGFKESFLSNFASFRLGWRF</sequence>
<dbReference type="OrthoDB" id="965683at2"/>
<evidence type="ECO:0000313" key="3">
    <source>
        <dbReference type="Proteomes" id="UP000236654"/>
    </source>
</evidence>
<dbReference type="SUPFAM" id="SSF56925">
    <property type="entry name" value="OMPA-like"/>
    <property type="match status" value="1"/>
</dbReference>
<accession>A0A2I0R4Z5</accession>
<organism evidence="2 3">
    <name type="scientific">Brumimicrobium salinarum</name>
    <dbReference type="NCBI Taxonomy" id="2058658"/>
    <lineage>
        <taxon>Bacteria</taxon>
        <taxon>Pseudomonadati</taxon>
        <taxon>Bacteroidota</taxon>
        <taxon>Flavobacteriia</taxon>
        <taxon>Flavobacteriales</taxon>
        <taxon>Crocinitomicaceae</taxon>
        <taxon>Brumimicrobium</taxon>
    </lineage>
</organism>
<dbReference type="Gene3D" id="2.40.160.20">
    <property type="match status" value="1"/>
</dbReference>
<dbReference type="EMBL" id="PJNI01000002">
    <property type="protein sequence ID" value="PKR81662.1"/>
    <property type="molecule type" value="Genomic_DNA"/>
</dbReference>
<name>A0A2I0R4Z5_9FLAO</name>
<keyword evidence="1" id="KW-0732">Signal</keyword>
<evidence type="ECO:0000256" key="1">
    <source>
        <dbReference type="SAM" id="SignalP"/>
    </source>
</evidence>
<keyword evidence="3" id="KW-1185">Reference proteome</keyword>
<dbReference type="InterPro" id="IPR011250">
    <property type="entry name" value="OMP/PagP_B-barrel"/>
</dbReference>
<dbReference type="Proteomes" id="UP000236654">
    <property type="component" value="Unassembled WGS sequence"/>
</dbReference>
<feature type="chain" id="PRO_5014123778" description="Outer membrane protein beta-barrel domain-containing protein" evidence="1">
    <location>
        <begin position="23"/>
        <end position="241"/>
    </location>
</feature>
<reference evidence="2 3" key="1">
    <citation type="submission" date="2017-12" db="EMBL/GenBank/DDBJ databases">
        <title>The draft genome sequence of Brumimicrobium saltpan LHR20.</title>
        <authorList>
            <person name="Do Z.-J."/>
            <person name="Luo H.-R."/>
        </authorList>
    </citation>
    <scope>NUCLEOTIDE SEQUENCE [LARGE SCALE GENOMIC DNA]</scope>
    <source>
        <strain evidence="2 3">LHR20</strain>
    </source>
</reference>
<evidence type="ECO:0000313" key="2">
    <source>
        <dbReference type="EMBL" id="PKR81662.1"/>
    </source>
</evidence>
<proteinExistence type="predicted"/>
<comment type="caution">
    <text evidence="2">The sequence shown here is derived from an EMBL/GenBank/DDBJ whole genome shotgun (WGS) entry which is preliminary data.</text>
</comment>
<dbReference type="AlphaFoldDB" id="A0A2I0R4Z5"/>
<evidence type="ECO:0008006" key="4">
    <source>
        <dbReference type="Google" id="ProtNLM"/>
    </source>
</evidence>